<comment type="caution">
    <text evidence="2">The sequence shown here is derived from an EMBL/GenBank/DDBJ whole genome shotgun (WGS) entry which is preliminary data.</text>
</comment>
<dbReference type="Proteomes" id="UP001305779">
    <property type="component" value="Unassembled WGS sequence"/>
</dbReference>
<reference evidence="2 3" key="1">
    <citation type="journal article" date="2023" name="G3 (Bethesda)">
        <title>A chromosome-level genome assembly of Zasmidium syzygii isolated from banana leaves.</title>
        <authorList>
            <person name="van Westerhoven A.C."/>
            <person name="Mehrabi R."/>
            <person name="Talebi R."/>
            <person name="Steentjes M.B.F."/>
            <person name="Corcolon B."/>
            <person name="Chong P.A."/>
            <person name="Kema G.H.J."/>
            <person name="Seidl M.F."/>
        </authorList>
    </citation>
    <scope>NUCLEOTIDE SEQUENCE [LARGE SCALE GENOMIC DNA]</scope>
    <source>
        <strain evidence="2 3">P124</strain>
    </source>
</reference>
<proteinExistence type="predicted"/>
<evidence type="ECO:0000313" key="3">
    <source>
        <dbReference type="Proteomes" id="UP001305779"/>
    </source>
</evidence>
<organism evidence="2 3">
    <name type="scientific">Zasmidium cellare</name>
    <name type="common">Wine cellar mold</name>
    <name type="synonym">Racodium cellare</name>
    <dbReference type="NCBI Taxonomy" id="395010"/>
    <lineage>
        <taxon>Eukaryota</taxon>
        <taxon>Fungi</taxon>
        <taxon>Dikarya</taxon>
        <taxon>Ascomycota</taxon>
        <taxon>Pezizomycotina</taxon>
        <taxon>Dothideomycetes</taxon>
        <taxon>Dothideomycetidae</taxon>
        <taxon>Mycosphaerellales</taxon>
        <taxon>Mycosphaerellaceae</taxon>
        <taxon>Zasmidium</taxon>
    </lineage>
</organism>
<dbReference type="EMBL" id="JAXOVC010000006">
    <property type="protein sequence ID" value="KAK4500425.1"/>
    <property type="molecule type" value="Genomic_DNA"/>
</dbReference>
<protein>
    <submittedName>
        <fullName evidence="2">Uncharacterized protein</fullName>
    </submittedName>
</protein>
<accession>A0ABR0EGL3</accession>
<evidence type="ECO:0000313" key="2">
    <source>
        <dbReference type="EMBL" id="KAK4500425.1"/>
    </source>
</evidence>
<feature type="region of interest" description="Disordered" evidence="1">
    <location>
        <begin position="1"/>
        <end position="47"/>
    </location>
</feature>
<evidence type="ECO:0000256" key="1">
    <source>
        <dbReference type="SAM" id="MobiDB-lite"/>
    </source>
</evidence>
<sequence>MPAQRSTAGASKKRKAKGEMDDDQDYRPSHTTSNGQKRKKVENDCETTSVTIDLPTKALDDILKKGAAKASQKSIRDIISKIHSQKALIEYQARPAEMFTIIASRTKSAWNGHFRVSHEHKVPDLARAIGAASGTESDSMTLQIMAAGSSVAYEYDAVDKDGSRNLKEASLIGLAQGSVIEFTATDKERKERKRHQDSDSDA</sequence>
<name>A0ABR0EGL3_ZASCE</name>
<gene>
    <name evidence="2" type="ORF">PRZ48_008614</name>
</gene>
<keyword evidence="3" id="KW-1185">Reference proteome</keyword>